<keyword evidence="2" id="KW-1185">Reference proteome</keyword>
<sequence length="82" mass="8631">MSCWVLIAGAIAGRDKVQRIDSCANRPPEKAACTSPASPEDTGRCCQSSPVAGEEATRCCSVHSYVAKPEPVEGRRRSPGPS</sequence>
<reference evidence="1 2" key="1">
    <citation type="journal article" date="2022" name="Hortic Res">
        <title>A haplotype resolved chromosomal level avocado genome allows analysis of novel avocado genes.</title>
        <authorList>
            <person name="Nath O."/>
            <person name="Fletcher S.J."/>
            <person name="Hayward A."/>
            <person name="Shaw L.M."/>
            <person name="Masouleh A.K."/>
            <person name="Furtado A."/>
            <person name="Henry R.J."/>
            <person name="Mitter N."/>
        </authorList>
    </citation>
    <scope>NUCLEOTIDE SEQUENCE [LARGE SCALE GENOMIC DNA]</scope>
    <source>
        <strain evidence="2">cv. Hass</strain>
    </source>
</reference>
<comment type="caution">
    <text evidence="1">The sequence shown here is derived from an EMBL/GenBank/DDBJ whole genome shotgun (WGS) entry which is preliminary data.</text>
</comment>
<dbReference type="EMBL" id="CM056809">
    <property type="protein sequence ID" value="KAJ8647649.1"/>
    <property type="molecule type" value="Genomic_DNA"/>
</dbReference>
<accession>A0ACC2MPI2</accession>
<name>A0ACC2MPI2_PERAE</name>
<organism evidence="1 2">
    <name type="scientific">Persea americana</name>
    <name type="common">Avocado</name>
    <dbReference type="NCBI Taxonomy" id="3435"/>
    <lineage>
        <taxon>Eukaryota</taxon>
        <taxon>Viridiplantae</taxon>
        <taxon>Streptophyta</taxon>
        <taxon>Embryophyta</taxon>
        <taxon>Tracheophyta</taxon>
        <taxon>Spermatophyta</taxon>
        <taxon>Magnoliopsida</taxon>
        <taxon>Magnoliidae</taxon>
        <taxon>Laurales</taxon>
        <taxon>Lauraceae</taxon>
        <taxon>Persea</taxon>
    </lineage>
</organism>
<evidence type="ECO:0000313" key="1">
    <source>
        <dbReference type="EMBL" id="KAJ8647649.1"/>
    </source>
</evidence>
<gene>
    <name evidence="1" type="ORF">MRB53_000672</name>
</gene>
<evidence type="ECO:0000313" key="2">
    <source>
        <dbReference type="Proteomes" id="UP001234297"/>
    </source>
</evidence>
<dbReference type="Proteomes" id="UP001234297">
    <property type="component" value="Chromosome 1"/>
</dbReference>
<protein>
    <submittedName>
        <fullName evidence="1">Uncharacterized protein</fullName>
    </submittedName>
</protein>
<proteinExistence type="predicted"/>